<dbReference type="AlphaFoldDB" id="A0A6G9ICL8"/>
<evidence type="ECO:0000313" key="3">
    <source>
        <dbReference type="Proteomes" id="UP000501168"/>
    </source>
</evidence>
<keyword evidence="3" id="KW-1185">Reference proteome</keyword>
<gene>
    <name evidence="2" type="ORF">IPMB12_09960</name>
</gene>
<evidence type="ECO:0000259" key="1">
    <source>
        <dbReference type="PROSITE" id="PS51094"/>
    </source>
</evidence>
<dbReference type="Proteomes" id="UP000501168">
    <property type="component" value="Chromosome"/>
</dbReference>
<dbReference type="Pfam" id="PF00359">
    <property type="entry name" value="PTS_EIIA_2"/>
    <property type="match status" value="1"/>
</dbReference>
<keyword evidence="2" id="KW-0762">Sugar transport</keyword>
<feature type="domain" description="PTS EIIA type-2" evidence="1">
    <location>
        <begin position="8"/>
        <end position="155"/>
    </location>
</feature>
<dbReference type="FunCoup" id="A0A6G9ICL8">
    <property type="interactions" value="158"/>
</dbReference>
<dbReference type="InterPro" id="IPR002178">
    <property type="entry name" value="PTS_EIIA_type-2_dom"/>
</dbReference>
<dbReference type="RefSeq" id="WP_166917275.1">
    <property type="nucleotide sequence ID" value="NZ_CP050253.1"/>
</dbReference>
<dbReference type="SUPFAM" id="SSF55804">
    <property type="entry name" value="Phoshotransferase/anion transport protein"/>
    <property type="match status" value="1"/>
</dbReference>
<name>A0A6G9ICL8_9GAMM</name>
<accession>A0A6G9ICL8</accession>
<dbReference type="EMBL" id="CP050253">
    <property type="protein sequence ID" value="QIQ21978.1"/>
    <property type="molecule type" value="Genomic_DNA"/>
</dbReference>
<dbReference type="PROSITE" id="PS51094">
    <property type="entry name" value="PTS_EIIA_TYPE_2"/>
    <property type="match status" value="1"/>
</dbReference>
<dbReference type="InParanoid" id="A0A6G9ICL8"/>
<dbReference type="InterPro" id="IPR051541">
    <property type="entry name" value="PTS_SugarTrans_NitroReg"/>
</dbReference>
<sequence length="158" mass="18115">MQSKISEQFFTKSLINLSGSFPTQQAFFESAHQHLHQLGYVNESYLPNILIREQEYPTGLVMPTMNIAIPHTDPSHIIKPFIAVTKLTRPITFMEMGTLDSPVDVDWIFALGVTDGEHQVCLLQALMQFFCNEENVNTLKKLNSVDEIYHFLKERISQ</sequence>
<reference evidence="2 3" key="1">
    <citation type="submission" date="2020-03" db="EMBL/GenBank/DDBJ databases">
        <title>Complete genome sequence of Orbus sp. IPMB12 (BCRC 80908).</title>
        <authorList>
            <person name="Lo W.-S."/>
            <person name="Chang T.-H."/>
            <person name="Kuo C.-H."/>
        </authorList>
    </citation>
    <scope>NUCLEOTIDE SEQUENCE [LARGE SCALE GENOMIC DNA]</scope>
    <source>
        <strain evidence="2 3">IPMB12</strain>
    </source>
</reference>
<dbReference type="CDD" id="cd00211">
    <property type="entry name" value="PTS_IIA_fru"/>
    <property type="match status" value="1"/>
</dbReference>
<dbReference type="InterPro" id="IPR016152">
    <property type="entry name" value="PTrfase/Anion_transptr"/>
</dbReference>
<dbReference type="PANTHER" id="PTHR47738">
    <property type="entry name" value="PTS SYSTEM FRUCTOSE-LIKE EIIA COMPONENT-RELATED"/>
    <property type="match status" value="1"/>
</dbReference>
<dbReference type="PANTHER" id="PTHR47738:SF3">
    <property type="entry name" value="PHOSPHOTRANSFERASE SYSTEM MANNITOL_FRUCTOSE-SPECIFIC IIA DOMAIN CONTAINING PROTEIN"/>
    <property type="match status" value="1"/>
</dbReference>
<dbReference type="Gene3D" id="3.40.930.10">
    <property type="entry name" value="Mannitol-specific EII, Chain A"/>
    <property type="match status" value="1"/>
</dbReference>
<dbReference type="KEGG" id="orb:IPMB12_09960"/>
<organism evidence="2 3">
    <name type="scientific">Zophobihabitans entericus</name>
    <dbReference type="NCBI Taxonomy" id="1635327"/>
    <lineage>
        <taxon>Bacteria</taxon>
        <taxon>Pseudomonadati</taxon>
        <taxon>Pseudomonadota</taxon>
        <taxon>Gammaproteobacteria</taxon>
        <taxon>Orbales</taxon>
        <taxon>Orbaceae</taxon>
        <taxon>Zophobihabitans</taxon>
    </lineage>
</organism>
<keyword evidence="2" id="KW-0813">Transport</keyword>
<protein>
    <submittedName>
        <fullName evidence="2">PTS sugar transporter subunit IIA</fullName>
    </submittedName>
</protein>
<proteinExistence type="predicted"/>
<evidence type="ECO:0000313" key="2">
    <source>
        <dbReference type="EMBL" id="QIQ21978.1"/>
    </source>
</evidence>